<proteinExistence type="predicted"/>
<evidence type="ECO:0000313" key="2">
    <source>
        <dbReference type="Proteomes" id="UP000178797"/>
    </source>
</evidence>
<sequence length="216" mass="24172">MELGIDRQKAQQVLEENVKDPITRLHMLESEAIMKAVAKYLYENNKLTEAEKGGKTSSELAEEWGIIGLLHDIDWELTKNNVVEHGLKMPEILRNAGGTDFLIKTIESHIYPNDNEENYMGAPQFVGKKREGNLEHALASAETLTGLIIATALMMPDKKLASVKPESLVKKYKNKSFAAKCNRETIAECEKFGIELEEFLSVGLIALQEISDRIGL</sequence>
<dbReference type="PANTHER" id="PTHR38659">
    <property type="entry name" value="METAL-DEPENDENT PHOSPHOHYDROLASE"/>
    <property type="match status" value="1"/>
</dbReference>
<reference evidence="1 2" key="1">
    <citation type="journal article" date="2016" name="Nat. Commun.">
        <title>Thousands of microbial genomes shed light on interconnected biogeochemical processes in an aquifer system.</title>
        <authorList>
            <person name="Anantharaman K."/>
            <person name="Brown C.T."/>
            <person name="Hug L.A."/>
            <person name="Sharon I."/>
            <person name="Castelle C.J."/>
            <person name="Probst A.J."/>
            <person name="Thomas B.C."/>
            <person name="Singh A."/>
            <person name="Wilkins M.J."/>
            <person name="Karaoz U."/>
            <person name="Brodie E.L."/>
            <person name="Williams K.H."/>
            <person name="Hubbard S.S."/>
            <person name="Banfield J.F."/>
        </authorList>
    </citation>
    <scope>NUCLEOTIDE SEQUENCE [LARGE SCALE GENOMIC DNA]</scope>
</reference>
<gene>
    <name evidence="1" type="ORF">A2W05_07230</name>
</gene>
<protein>
    <recommendedName>
        <fullName evidence="3">HD domain-containing protein</fullName>
    </recommendedName>
</protein>
<comment type="caution">
    <text evidence="1">The sequence shown here is derived from an EMBL/GenBank/DDBJ whole genome shotgun (WGS) entry which is preliminary data.</text>
</comment>
<dbReference type="EMBL" id="MGDE01000132">
    <property type="protein sequence ID" value="OGL45466.1"/>
    <property type="molecule type" value="Genomic_DNA"/>
</dbReference>
<dbReference type="AlphaFoldDB" id="A0A1F7RV80"/>
<organism evidence="1 2">
    <name type="scientific">Candidatus Schekmanbacteria bacterium RBG_16_38_10</name>
    <dbReference type="NCBI Taxonomy" id="1817879"/>
    <lineage>
        <taxon>Bacteria</taxon>
        <taxon>Candidatus Schekmaniibacteriota</taxon>
    </lineage>
</organism>
<dbReference type="PANTHER" id="PTHR38659:SF1">
    <property type="entry name" value="METAL DEPENDENT PHOSPHOHYDROLASE"/>
    <property type="match status" value="1"/>
</dbReference>
<evidence type="ECO:0000313" key="1">
    <source>
        <dbReference type="EMBL" id="OGL45466.1"/>
    </source>
</evidence>
<evidence type="ECO:0008006" key="3">
    <source>
        <dbReference type="Google" id="ProtNLM"/>
    </source>
</evidence>
<name>A0A1F7RV80_9BACT</name>
<accession>A0A1F7RV80</accession>
<dbReference type="Proteomes" id="UP000178797">
    <property type="component" value="Unassembled WGS sequence"/>
</dbReference>